<evidence type="ECO:0000256" key="1">
    <source>
        <dbReference type="SAM" id="MobiDB-lite"/>
    </source>
</evidence>
<dbReference type="OrthoDB" id="3051606at2759"/>
<reference evidence="3" key="1">
    <citation type="journal article" date="2017" name="Nat. Ecol. Evol.">
        <title>Genome expansion and lineage-specific genetic innovations in the forest pathogenic fungi Armillaria.</title>
        <authorList>
            <person name="Sipos G."/>
            <person name="Prasanna A.N."/>
            <person name="Walter M.C."/>
            <person name="O'Connor E."/>
            <person name="Balint B."/>
            <person name="Krizsan K."/>
            <person name="Kiss B."/>
            <person name="Hess J."/>
            <person name="Varga T."/>
            <person name="Slot J."/>
            <person name="Riley R."/>
            <person name="Boka B."/>
            <person name="Rigling D."/>
            <person name="Barry K."/>
            <person name="Lee J."/>
            <person name="Mihaltcheva S."/>
            <person name="LaButti K."/>
            <person name="Lipzen A."/>
            <person name="Waldron R."/>
            <person name="Moloney N.M."/>
            <person name="Sperisen C."/>
            <person name="Kredics L."/>
            <person name="Vagvoelgyi C."/>
            <person name="Patrignani A."/>
            <person name="Fitzpatrick D."/>
            <person name="Nagy I."/>
            <person name="Doyle S."/>
            <person name="Anderson J.B."/>
            <person name="Grigoriev I.V."/>
            <person name="Gueldener U."/>
            <person name="Muensterkoetter M."/>
            <person name="Nagy L.G."/>
        </authorList>
    </citation>
    <scope>NUCLEOTIDE SEQUENCE [LARGE SCALE GENOMIC DNA]</scope>
    <source>
        <strain evidence="3">Ar21-2</strain>
    </source>
</reference>
<dbReference type="EMBL" id="KZ293656">
    <property type="protein sequence ID" value="PBK93334.1"/>
    <property type="molecule type" value="Genomic_DNA"/>
</dbReference>
<proteinExistence type="predicted"/>
<accession>A0A2H3DHM7</accession>
<evidence type="ECO:0000313" key="3">
    <source>
        <dbReference type="Proteomes" id="UP000217790"/>
    </source>
</evidence>
<evidence type="ECO:0000313" key="2">
    <source>
        <dbReference type="EMBL" id="PBK93334.1"/>
    </source>
</evidence>
<sequence length="198" mass="22003">MTVIVFPPKPPTLSELIAQLEHLVSLSLPKSSSVQAIKDWFHKAKDIETLISIHYADFHGNYQFKWLISHICHFLCLHGFYTEWAQMSNRHGARVLFNSPHLAAVSKAVQAVIEQIEEMPPVASAFDSNICMGSLAQGNDSSGWGKSSWSNTASQPFSSEDDDSGTQTPNGKVQQAEPDSSDSDPWLHILFLKFVYLA</sequence>
<dbReference type="Proteomes" id="UP000217790">
    <property type="component" value="Unassembled WGS sequence"/>
</dbReference>
<feature type="compositionally biased region" description="Polar residues" evidence="1">
    <location>
        <begin position="142"/>
        <end position="158"/>
    </location>
</feature>
<dbReference type="AlphaFoldDB" id="A0A2H3DHM7"/>
<protein>
    <submittedName>
        <fullName evidence="2">Uncharacterized protein</fullName>
    </submittedName>
</protein>
<feature type="region of interest" description="Disordered" evidence="1">
    <location>
        <begin position="142"/>
        <end position="184"/>
    </location>
</feature>
<organism evidence="2 3">
    <name type="scientific">Armillaria gallica</name>
    <name type="common">Bulbous honey fungus</name>
    <name type="synonym">Armillaria bulbosa</name>
    <dbReference type="NCBI Taxonomy" id="47427"/>
    <lineage>
        <taxon>Eukaryota</taxon>
        <taxon>Fungi</taxon>
        <taxon>Dikarya</taxon>
        <taxon>Basidiomycota</taxon>
        <taxon>Agaricomycotina</taxon>
        <taxon>Agaricomycetes</taxon>
        <taxon>Agaricomycetidae</taxon>
        <taxon>Agaricales</taxon>
        <taxon>Marasmiineae</taxon>
        <taxon>Physalacriaceae</taxon>
        <taxon>Armillaria</taxon>
    </lineage>
</organism>
<gene>
    <name evidence="2" type="ORF">ARMGADRAFT_1029999</name>
</gene>
<keyword evidence="3" id="KW-1185">Reference proteome</keyword>
<name>A0A2H3DHM7_ARMGA</name>
<dbReference type="InParanoid" id="A0A2H3DHM7"/>